<organism evidence="4 5">
    <name type="scientific">Novilysobacter selenitireducens</name>
    <dbReference type="NCBI Taxonomy" id="2872639"/>
    <lineage>
        <taxon>Bacteria</taxon>
        <taxon>Pseudomonadati</taxon>
        <taxon>Pseudomonadota</taxon>
        <taxon>Gammaproteobacteria</taxon>
        <taxon>Lysobacterales</taxon>
        <taxon>Lysobacteraceae</taxon>
        <taxon>Novilysobacter</taxon>
    </lineage>
</organism>
<gene>
    <name evidence="4" type="ORF">K6753_08345</name>
</gene>
<dbReference type="InterPro" id="IPR025746">
    <property type="entry name" value="PilX_N_dom"/>
</dbReference>
<dbReference type="RefSeq" id="WP_223675998.1">
    <property type="nucleotide sequence ID" value="NZ_JAINZW010000003.1"/>
</dbReference>
<evidence type="ECO:0000259" key="2">
    <source>
        <dbReference type="Pfam" id="PF13681"/>
    </source>
</evidence>
<dbReference type="Pfam" id="PF14341">
    <property type="entry name" value="PilX_N"/>
    <property type="match status" value="1"/>
</dbReference>
<name>A0ABS7T6N4_9GAMM</name>
<dbReference type="Proteomes" id="UP001430954">
    <property type="component" value="Unassembled WGS sequence"/>
</dbReference>
<accession>A0ABS7T6N4</accession>
<proteinExistence type="predicted"/>
<dbReference type="EMBL" id="JAINZW010000003">
    <property type="protein sequence ID" value="MBZ4039545.1"/>
    <property type="molecule type" value="Genomic_DNA"/>
</dbReference>
<keyword evidence="1" id="KW-1133">Transmembrane helix</keyword>
<dbReference type="InterPro" id="IPR025205">
    <property type="entry name" value="PilX/PilW_C"/>
</dbReference>
<feature type="domain" description="PilX/PilW C-terminal" evidence="2">
    <location>
        <begin position="108"/>
        <end position="179"/>
    </location>
</feature>
<evidence type="ECO:0000256" key="1">
    <source>
        <dbReference type="SAM" id="Phobius"/>
    </source>
</evidence>
<feature type="domain" description="Type 4 fimbrial biogenesis protein PilX N-terminal" evidence="3">
    <location>
        <begin position="14"/>
        <end position="64"/>
    </location>
</feature>
<evidence type="ECO:0000313" key="5">
    <source>
        <dbReference type="Proteomes" id="UP001430954"/>
    </source>
</evidence>
<keyword evidence="5" id="KW-1185">Reference proteome</keyword>
<dbReference type="Pfam" id="PF13681">
    <property type="entry name" value="PilX"/>
    <property type="match status" value="1"/>
</dbReference>
<keyword evidence="1" id="KW-0472">Membrane</keyword>
<protein>
    <submittedName>
        <fullName evidence="4">Pilus assembly protein</fullName>
    </submittedName>
</protein>
<evidence type="ECO:0000313" key="4">
    <source>
        <dbReference type="EMBL" id="MBZ4039545.1"/>
    </source>
</evidence>
<evidence type="ECO:0000259" key="3">
    <source>
        <dbReference type="Pfam" id="PF14341"/>
    </source>
</evidence>
<comment type="caution">
    <text evidence="4">The sequence shown here is derived from an EMBL/GenBank/DDBJ whole genome shotgun (WGS) entry which is preliminary data.</text>
</comment>
<reference evidence="4 5" key="1">
    <citation type="submission" date="2021-09" db="EMBL/GenBank/DDBJ databases">
        <title>Lysobacter sp. 13A isolated from the river sediment.</title>
        <authorList>
            <person name="Liu H."/>
            <person name="Li S."/>
            <person name="Mao S."/>
        </authorList>
    </citation>
    <scope>NUCLEOTIDE SEQUENCE [LARGE SCALE GENOMIC DNA]</scope>
    <source>
        <strain evidence="4 5">13A</strain>
    </source>
</reference>
<feature type="transmembrane region" description="Helical" evidence="1">
    <location>
        <begin position="16"/>
        <end position="36"/>
    </location>
</feature>
<keyword evidence="1" id="KW-0812">Transmembrane</keyword>
<sequence length="182" mass="19335">MNTNNLTRVPRGQSGAALMVVLILLLVMTLLGLASLRGTLMEERMSANLLDRSLAFQAAEAALREAEAAILANGRAGFPAIGSGACNGNLCDQPTEAEIGDGFVPRSERDGAYWGDAAADVGDVAIQPQFFIEYMGEAPSWPRCDSEIPQHPSCLKPRYRVTARSTAADRAQVVLQSNLAGS</sequence>